<evidence type="ECO:0000256" key="7">
    <source>
        <dbReference type="ARBA" id="ARBA00038259"/>
    </source>
</evidence>
<dbReference type="Gene3D" id="1.25.40.10">
    <property type="entry name" value="Tetratricopeptide repeat domain"/>
    <property type="match status" value="1"/>
</dbReference>
<feature type="region of interest" description="Disordered" evidence="10">
    <location>
        <begin position="1"/>
        <end position="102"/>
    </location>
</feature>
<dbReference type="InterPro" id="IPR002110">
    <property type="entry name" value="Ankyrin_rpt"/>
</dbReference>
<name>A0ABD1J4K2_9TELE</name>
<dbReference type="Proteomes" id="UP001591681">
    <property type="component" value="Unassembled WGS sequence"/>
</dbReference>
<dbReference type="InterPro" id="IPR019734">
    <property type="entry name" value="TPR_rpt"/>
</dbReference>
<evidence type="ECO:0000313" key="14">
    <source>
        <dbReference type="Proteomes" id="UP001591681"/>
    </source>
</evidence>
<evidence type="ECO:0000256" key="5">
    <source>
        <dbReference type="ARBA" id="ARBA00023043"/>
    </source>
</evidence>
<feature type="repeat" description="ANK" evidence="8">
    <location>
        <begin position="968"/>
        <end position="1000"/>
    </location>
</feature>
<evidence type="ECO:0000256" key="4">
    <source>
        <dbReference type="ARBA" id="ARBA00023018"/>
    </source>
</evidence>
<dbReference type="PRINTS" id="PR01415">
    <property type="entry name" value="ANKYRIN"/>
</dbReference>
<keyword evidence="14" id="KW-1185">Reference proteome</keyword>
<dbReference type="PROSITE" id="PS50297">
    <property type="entry name" value="ANK_REP_REGION"/>
    <property type="match status" value="5"/>
</dbReference>
<reference evidence="13 14" key="1">
    <citation type="submission" date="2024-09" db="EMBL/GenBank/DDBJ databases">
        <title>A chromosome-level genome assembly of Gray's grenadier anchovy, Coilia grayii.</title>
        <authorList>
            <person name="Fu Z."/>
        </authorList>
    </citation>
    <scope>NUCLEOTIDE SEQUENCE [LARGE SCALE GENOMIC DNA]</scope>
    <source>
        <strain evidence="13">G4</strain>
        <tissue evidence="13">Muscle</tissue>
    </source>
</reference>
<keyword evidence="5 8" id="KW-0040">ANK repeat</keyword>
<feature type="region of interest" description="Disordered" evidence="10">
    <location>
        <begin position="1381"/>
        <end position="1493"/>
    </location>
</feature>
<dbReference type="InterPro" id="IPR027417">
    <property type="entry name" value="P-loop_NTPase"/>
</dbReference>
<sequence length="1754" mass="189605">MNQKRTHFYNDDANGSIYTTDAAGEDGIARQRRHTTITSSSENDERSGSSLEWSREGSGGSVRGGGHTTHGHTPHATRPDTCSPVAEEEAAGTSPESGTVAVAASTTTRTNAAAGMPAISTTAASPIASVVAASTSTGMPPPPTSPAEGPVQYPAQSSASLMMPRPNSVAATSSTKLEDLSYLDEQRNTPLRTSIRLPWHNTGGRAPPDSKARFTPYKPADIMLKPLLFEVPSITTDSVFVGRDWLFQELEDALRGGEAGVGASHGAVVVGSVGFGKTAIISRLVALSCHGGRMRQIASNSPSASPKSADGSSELPLSQPPQPTPPPSATNTLSNSSCPSTPELLRRREEAVKRLASKVVAYHYCQADNTYTCLVPEFVHSVAALLCRAPVLGAYRELLLREPHLQSMLSLRSCVQDPSAAFRRGVLEPLLSLRKERKIPEEDLIILVDGLNEAEFHKPDYGDTIASFITRIIAKFPPWLKLIVTVRVNLVEITSLLPFTKISLDEYPDNKDIGTDLNAYIQYRISSSKDIMNNISLNGKADHLIVGKVSSHLMSRSQGSYLYLKLTLDLFERGHLVIKSASLKVVPVSLAELYLLQCNMRFASQAAFERCLPVLNVALASLHPMTDEQLFHAVNAGSARGELPWDDLQQRMELLAGFLVRRRDKTRMFCHPSFREWLVWRADGESSDFLCDPRSGHALMAFMLSRQEGKLNRQQTMELGHHILKAHIFKGQSKKTGVSSSVLQALWISCSTDSLSAALASLRNIYTPNVKVSRLLMLGGANVNYRTEVLGNAPVLCVQSHLGHLEMVALLLEYGARVDVVAENGMSPLCFAAAAGHQGLVSLLCKRGAKVDHVDKSGQCALVHAALRGHLEVVQYLLEPEWGAEVAQQSAGLKSKALQQGLIAAASMGHTQVVRGLLALNNEYAVQIDGHDTLWGETALTAAAGRGKMDVCGLLLEEGAVVQQVNRRGVSPLFCAVRQGHWQIADLLLQHGADVNVSDKQGRTLLMVASCEGHLSTVDFLLSKGASLTSMDKEGLTPLSWACLKGHKNVVQFLVEKGAVIDHTDKNGRTPLDLAAFYGDAEIVHFLVERGAVIEHVDYSGMRPLDRAIGCRNTSVVVTLLKKGAKLGNAAWAMATSKPDILIILLQKLMEEGNLLYKKGKMKEAAQRYQYALRKFPREGYGDDLKAFKELRVSLYLNLSRCRRKTNDFGMAEEFATKALELKPKSYEAYYARARAKRSSRQFTAALADLHEATKLCPNNREIRRLLARVEEECKQMQRAQAKQQGATACGGSHESDHEAEREEGEEEEEDDAAADRSLGRSLDAHHHHHAAVARDNDDESPPADKRAEAWPQSVYSLNRTMAEARPASPPGRHRFQRETLAQQPGPLMQPTRQAQIVKTNQHMNSLQGGGRPAPRSQYAPSSPLPSRHMSSALKAGPGIDISPLVPSADEPGPGYAERLSLAAPSSHHCDSEALPPSQLYVPGAAKGPERLSAHSVSSLDALASGAAGGSAGLTQDLLRDPSSCGMTSSGSGSSQAGNMRVSSSTSSLASSSSLSDSGKLQGPDVRSKTTTTSSSSCSEKAKPAATGSEYKPRPFMGIMDKTARFQQQLQQQQQQLQQQQHPGPPPSSRSWQSHSPEGLVSHSMAALGLQAVNCDIPYSKPGSLYHEQLKAPPQGPCAASSSSSSGMHNGMHAKEFAEKFCQVATCYKESKPAMALPHAYMDGKPKQPGLARDNPAIHVASMKPKRSFIESNV</sequence>
<evidence type="ECO:0000256" key="3">
    <source>
        <dbReference type="ARBA" id="ARBA00022803"/>
    </source>
</evidence>
<dbReference type="Pfam" id="PF00023">
    <property type="entry name" value="Ank"/>
    <property type="match status" value="1"/>
</dbReference>
<comment type="similarity">
    <text evidence="7">Belongs to the TANC family.</text>
</comment>
<feature type="compositionally biased region" description="Basic and acidic residues" evidence="10">
    <location>
        <begin position="1314"/>
        <end position="1325"/>
    </location>
</feature>
<dbReference type="SUPFAM" id="SSF52540">
    <property type="entry name" value="P-loop containing nucleoside triphosphate hydrolases"/>
    <property type="match status" value="1"/>
</dbReference>
<feature type="compositionally biased region" description="Pro residues" evidence="10">
    <location>
        <begin position="318"/>
        <end position="328"/>
    </location>
</feature>
<evidence type="ECO:0000256" key="6">
    <source>
        <dbReference type="ARBA" id="ARBA00034110"/>
    </source>
</evidence>
<feature type="compositionally biased region" description="Low complexity" evidence="10">
    <location>
        <begin position="298"/>
        <end position="317"/>
    </location>
</feature>
<dbReference type="InterPro" id="IPR036770">
    <property type="entry name" value="Ankyrin_rpt-contain_sf"/>
</dbReference>
<evidence type="ECO:0000259" key="11">
    <source>
        <dbReference type="Pfam" id="PF25520"/>
    </source>
</evidence>
<feature type="repeat" description="TPR" evidence="9">
    <location>
        <begin position="1146"/>
        <end position="1179"/>
    </location>
</feature>
<dbReference type="Gene3D" id="1.25.40.20">
    <property type="entry name" value="Ankyrin repeat-containing domain"/>
    <property type="match status" value="2"/>
</dbReference>
<dbReference type="GO" id="GO:0098794">
    <property type="term" value="C:postsynapse"/>
    <property type="evidence" value="ECO:0007669"/>
    <property type="project" value="UniProtKB-SubCell"/>
</dbReference>
<feature type="compositionally biased region" description="Gly residues" evidence="10">
    <location>
        <begin position="57"/>
        <end position="68"/>
    </location>
</feature>
<feature type="repeat" description="ANK" evidence="8">
    <location>
        <begin position="935"/>
        <end position="967"/>
    </location>
</feature>
<dbReference type="SMART" id="SM00028">
    <property type="entry name" value="TPR"/>
    <property type="match status" value="3"/>
</dbReference>
<feature type="compositionally biased region" description="Polar residues" evidence="10">
    <location>
        <begin position="1391"/>
        <end position="1407"/>
    </location>
</feature>
<dbReference type="FunFam" id="1.25.40.20:FF:000036">
    <property type="entry name" value="protein TANC2 isoform X2"/>
    <property type="match status" value="1"/>
</dbReference>
<evidence type="ECO:0000256" key="8">
    <source>
        <dbReference type="PROSITE-ProRule" id="PRU00023"/>
    </source>
</evidence>
<feature type="compositionally biased region" description="Acidic residues" evidence="10">
    <location>
        <begin position="1302"/>
        <end position="1313"/>
    </location>
</feature>
<feature type="compositionally biased region" description="Low complexity" evidence="10">
    <location>
        <begin position="1543"/>
        <end position="1558"/>
    </location>
</feature>
<dbReference type="InterPro" id="IPR058056">
    <property type="entry name" value="WH_TANC1/2"/>
</dbReference>
<keyword evidence="1" id="KW-0597">Phosphoprotein</keyword>
<feature type="compositionally biased region" description="Polar residues" evidence="10">
    <location>
        <begin position="329"/>
        <end position="340"/>
    </location>
</feature>
<dbReference type="Pfam" id="PF12796">
    <property type="entry name" value="Ank_2"/>
    <property type="match status" value="2"/>
</dbReference>
<evidence type="ECO:0008006" key="15">
    <source>
        <dbReference type="Google" id="ProtNLM"/>
    </source>
</evidence>
<dbReference type="SUPFAM" id="SSF48403">
    <property type="entry name" value="Ankyrin repeat"/>
    <property type="match status" value="1"/>
</dbReference>
<keyword evidence="4" id="KW-0770">Synapse</keyword>
<evidence type="ECO:0000313" key="13">
    <source>
        <dbReference type="EMBL" id="KAL2081460.1"/>
    </source>
</evidence>
<feature type="domain" description="TANC1/2-like AAA+ ATPase lid" evidence="11">
    <location>
        <begin position="505"/>
        <end position="599"/>
    </location>
</feature>
<evidence type="ECO:0000256" key="1">
    <source>
        <dbReference type="ARBA" id="ARBA00022553"/>
    </source>
</evidence>
<feature type="region of interest" description="Disordered" evidence="10">
    <location>
        <begin position="296"/>
        <end position="343"/>
    </location>
</feature>
<comment type="caution">
    <text evidence="13">The sequence shown here is derived from an EMBL/GenBank/DDBJ whole genome shotgun (WGS) entry which is preliminary data.</text>
</comment>
<feature type="domain" description="TANC1/2-like winged helix" evidence="12">
    <location>
        <begin position="601"/>
        <end position="754"/>
    </location>
</feature>
<evidence type="ECO:0000259" key="12">
    <source>
        <dbReference type="Pfam" id="PF25521"/>
    </source>
</evidence>
<dbReference type="EMBL" id="JBHFQA010000020">
    <property type="protein sequence ID" value="KAL2081460.1"/>
    <property type="molecule type" value="Genomic_DNA"/>
</dbReference>
<dbReference type="InterPro" id="IPR011990">
    <property type="entry name" value="TPR-like_helical_dom_sf"/>
</dbReference>
<dbReference type="PANTHER" id="PTHR24166">
    <property type="entry name" value="ROLLING PEBBLES, ISOFORM B"/>
    <property type="match status" value="1"/>
</dbReference>
<feature type="region of interest" description="Disordered" evidence="10">
    <location>
        <begin position="1506"/>
        <end position="1639"/>
    </location>
</feature>
<dbReference type="PROSITE" id="PS50005">
    <property type="entry name" value="TPR"/>
    <property type="match status" value="2"/>
</dbReference>
<gene>
    <name evidence="13" type="ORF">ACEWY4_023313</name>
</gene>
<keyword evidence="2" id="KW-0677">Repeat</keyword>
<feature type="compositionally biased region" description="Low complexity" evidence="10">
    <location>
        <begin position="1569"/>
        <end position="1579"/>
    </location>
</feature>
<evidence type="ECO:0000256" key="9">
    <source>
        <dbReference type="PROSITE-ProRule" id="PRU00339"/>
    </source>
</evidence>
<feature type="region of interest" description="Disordered" evidence="10">
    <location>
        <begin position="1279"/>
        <end position="1353"/>
    </location>
</feature>
<feature type="compositionally biased region" description="Low complexity" evidence="10">
    <location>
        <begin position="1607"/>
        <end position="1621"/>
    </location>
</feature>
<dbReference type="PROSITE" id="PS50088">
    <property type="entry name" value="ANK_REPEAT"/>
    <property type="match status" value="6"/>
</dbReference>
<feature type="repeat" description="ANK" evidence="8">
    <location>
        <begin position="1067"/>
        <end position="1099"/>
    </location>
</feature>
<dbReference type="Pfam" id="PF25520">
    <property type="entry name" value="AAA_lid_TANC1"/>
    <property type="match status" value="1"/>
</dbReference>
<dbReference type="PANTHER" id="PTHR24166:SF23">
    <property type="entry name" value="PROTEIN TANC1"/>
    <property type="match status" value="1"/>
</dbReference>
<dbReference type="Pfam" id="PF25521">
    <property type="entry name" value="WHD_TANC1"/>
    <property type="match status" value="1"/>
</dbReference>
<evidence type="ECO:0000256" key="10">
    <source>
        <dbReference type="SAM" id="MobiDB-lite"/>
    </source>
</evidence>
<evidence type="ECO:0000256" key="2">
    <source>
        <dbReference type="ARBA" id="ARBA00022737"/>
    </source>
</evidence>
<accession>A0ABD1J4K2</accession>
<dbReference type="SUPFAM" id="SSF48452">
    <property type="entry name" value="TPR-like"/>
    <property type="match status" value="1"/>
</dbReference>
<keyword evidence="3 9" id="KW-0802">TPR repeat</keyword>
<feature type="repeat" description="ANK" evidence="8">
    <location>
        <begin position="824"/>
        <end position="856"/>
    </location>
</feature>
<protein>
    <recommendedName>
        <fullName evidence="15">Protein TANC1</fullName>
    </recommendedName>
</protein>
<proteinExistence type="inferred from homology"/>
<comment type="subcellular location">
    <subcellularLocation>
        <location evidence="6">Postsynapse</location>
    </subcellularLocation>
</comment>
<organism evidence="13 14">
    <name type="scientific">Coilia grayii</name>
    <name type="common">Gray's grenadier anchovy</name>
    <dbReference type="NCBI Taxonomy" id="363190"/>
    <lineage>
        <taxon>Eukaryota</taxon>
        <taxon>Metazoa</taxon>
        <taxon>Chordata</taxon>
        <taxon>Craniata</taxon>
        <taxon>Vertebrata</taxon>
        <taxon>Euteleostomi</taxon>
        <taxon>Actinopterygii</taxon>
        <taxon>Neopterygii</taxon>
        <taxon>Teleostei</taxon>
        <taxon>Clupei</taxon>
        <taxon>Clupeiformes</taxon>
        <taxon>Clupeoidei</taxon>
        <taxon>Engraulidae</taxon>
        <taxon>Coilinae</taxon>
        <taxon>Coilia</taxon>
    </lineage>
</organism>
<feature type="repeat" description="ANK" evidence="8">
    <location>
        <begin position="1034"/>
        <end position="1066"/>
    </location>
</feature>
<dbReference type="SMART" id="SM00248">
    <property type="entry name" value="ANK"/>
    <property type="match status" value="9"/>
</dbReference>
<dbReference type="InterPro" id="IPR058018">
    <property type="entry name" value="AAA_lid_TANC1/2"/>
</dbReference>
<dbReference type="FunFam" id="1.25.40.20:FF:000022">
    <property type="entry name" value="protein TANC2 isoform X1"/>
    <property type="match status" value="1"/>
</dbReference>
<dbReference type="InterPro" id="IPR050889">
    <property type="entry name" value="Dendritic_Spine_Reg/Scaffold"/>
</dbReference>
<feature type="compositionally biased region" description="Low complexity" evidence="10">
    <location>
        <begin position="1523"/>
        <end position="1535"/>
    </location>
</feature>
<feature type="repeat" description="ANK" evidence="8">
    <location>
        <begin position="1001"/>
        <end position="1033"/>
    </location>
</feature>
<feature type="repeat" description="TPR" evidence="9">
    <location>
        <begin position="1193"/>
        <end position="1226"/>
    </location>
</feature>